<dbReference type="PANTHER" id="PTHR36234">
    <property type="entry name" value="LYSYL ENDOPEPTIDASE"/>
    <property type="match status" value="1"/>
</dbReference>
<dbReference type="SUPFAM" id="SSF50494">
    <property type="entry name" value="Trypsin-like serine proteases"/>
    <property type="match status" value="1"/>
</dbReference>
<feature type="compositionally biased region" description="Polar residues" evidence="2">
    <location>
        <begin position="461"/>
        <end position="475"/>
    </location>
</feature>
<organism evidence="3 4">
    <name type="scientific">Pythium insidiosum</name>
    <name type="common">Pythiosis disease agent</name>
    <dbReference type="NCBI Taxonomy" id="114742"/>
    <lineage>
        <taxon>Eukaryota</taxon>
        <taxon>Sar</taxon>
        <taxon>Stramenopiles</taxon>
        <taxon>Oomycota</taxon>
        <taxon>Peronosporomycetes</taxon>
        <taxon>Pythiales</taxon>
        <taxon>Pythiaceae</taxon>
        <taxon>Pythium</taxon>
    </lineage>
</organism>
<evidence type="ECO:0000313" key="3">
    <source>
        <dbReference type="EMBL" id="KAJ0399987.1"/>
    </source>
</evidence>
<protein>
    <recommendedName>
        <fullName evidence="5">Serine protease</fullName>
    </recommendedName>
</protein>
<dbReference type="PANTHER" id="PTHR36234:SF5">
    <property type="entry name" value="LYSYL ENDOPEPTIDASE"/>
    <property type="match status" value="1"/>
</dbReference>
<gene>
    <name evidence="3" type="ORF">P43SY_006240</name>
</gene>
<sequence length="553" mass="59433">MTLEPTVLSHIPQLSRGRRTIGSALDAMKPIRQWATLLLLGLATSLLLPTALFNGTRRACAAAEASPSARLQVGWRGFDDVEAVQRMTIFPRHIVPQTRVIHQPGALWIAVNLRALALLPGDRLELRDQQASRLIQITMQNESLAKQAWESASLWDHPFLMRGNRVTVTYWPSLRTLVLPIDRPQLDNAVAVIDSVTFGVRVRPVSRLSDSATATAPREEAGGELESILGPTNDMTPAVCFRNCRPAIYKSSRAVARLIIRRNAEDPPQLAFTATRDSSSSGEPAANTWTFCTGWLVGRANHMLTNYHCFFDLARRAGAPVPAIQQSADRAGCRLGGDTQNDTVGSAPSLSLDDMRVAVNFNAEAATCNSSGRMGEPAGVIEASRVKLVAANERLDYCLLRVEPNASQTNLSRTYGYLTMRASGPVDGEPIYVPQHPNGQVKMITVTDDGKPAVIRVPHSGGSNASASSPWSDGNASVWHSADTAPGSSGSPVLSLRDNTVVALHHAGATSPKLDEGELNIAIRSDAIVADLRAKRALPACAVAGDCAQATTW</sequence>
<keyword evidence="4" id="KW-1185">Reference proteome</keyword>
<accession>A0AAD5LIE6</accession>
<dbReference type="AlphaFoldDB" id="A0AAD5LIE6"/>
<proteinExistence type="predicted"/>
<comment type="caution">
    <text evidence="3">The sequence shown here is derived from an EMBL/GenBank/DDBJ whole genome shotgun (WGS) entry which is preliminary data.</text>
</comment>
<reference evidence="3" key="1">
    <citation type="submission" date="2021-12" db="EMBL/GenBank/DDBJ databases">
        <title>Prjna785345.</title>
        <authorList>
            <person name="Rujirawat T."/>
            <person name="Krajaejun T."/>
        </authorList>
    </citation>
    <scope>NUCLEOTIDE SEQUENCE</scope>
    <source>
        <strain evidence="3">Pi057C3</strain>
    </source>
</reference>
<dbReference type="EMBL" id="JAKCXM010000166">
    <property type="protein sequence ID" value="KAJ0399987.1"/>
    <property type="molecule type" value="Genomic_DNA"/>
</dbReference>
<name>A0AAD5LIE6_PYTIN</name>
<evidence type="ECO:0000256" key="1">
    <source>
        <dbReference type="ARBA" id="ARBA00023026"/>
    </source>
</evidence>
<keyword evidence="1" id="KW-0843">Virulence</keyword>
<evidence type="ECO:0000313" key="4">
    <source>
        <dbReference type="Proteomes" id="UP001209570"/>
    </source>
</evidence>
<feature type="region of interest" description="Disordered" evidence="2">
    <location>
        <begin position="209"/>
        <end position="228"/>
    </location>
</feature>
<dbReference type="Pfam" id="PF13365">
    <property type="entry name" value="Trypsin_2"/>
    <property type="match status" value="1"/>
</dbReference>
<evidence type="ECO:0008006" key="5">
    <source>
        <dbReference type="Google" id="ProtNLM"/>
    </source>
</evidence>
<dbReference type="Proteomes" id="UP001209570">
    <property type="component" value="Unassembled WGS sequence"/>
</dbReference>
<dbReference type="InterPro" id="IPR009003">
    <property type="entry name" value="Peptidase_S1_PA"/>
</dbReference>
<dbReference type="InterPro" id="IPR043504">
    <property type="entry name" value="Peptidase_S1_PA_chymotrypsin"/>
</dbReference>
<dbReference type="Gene3D" id="2.40.10.10">
    <property type="entry name" value="Trypsin-like serine proteases"/>
    <property type="match status" value="2"/>
</dbReference>
<evidence type="ECO:0000256" key="2">
    <source>
        <dbReference type="SAM" id="MobiDB-lite"/>
    </source>
</evidence>
<feature type="region of interest" description="Disordered" evidence="2">
    <location>
        <begin position="458"/>
        <end position="492"/>
    </location>
</feature>